<accession>A0A653AI57</accession>
<dbReference type="AlphaFoldDB" id="A0A653AI57"/>
<proteinExistence type="predicted"/>
<gene>
    <name evidence="2" type="ORF">TRIP_B50559</name>
</gene>
<name>A0A653AI57_UNCDX</name>
<reference evidence="2" key="1">
    <citation type="submission" date="2018-07" db="EMBL/GenBank/DDBJ databases">
        <authorList>
            <consortium name="Genoscope - CEA"/>
            <person name="William W."/>
        </authorList>
    </citation>
    <scope>NUCLEOTIDE SEQUENCE</scope>
    <source>
        <strain evidence="2">IK1</strain>
    </source>
</reference>
<dbReference type="EMBL" id="UPXX01000032">
    <property type="protein sequence ID" value="VBB47764.1"/>
    <property type="molecule type" value="Genomic_DNA"/>
</dbReference>
<evidence type="ECO:0000313" key="2">
    <source>
        <dbReference type="EMBL" id="VBB47764.1"/>
    </source>
</evidence>
<organism evidence="2">
    <name type="scientific">Uncultured Desulfatiglans sp</name>
    <dbReference type="NCBI Taxonomy" id="1748965"/>
    <lineage>
        <taxon>Bacteria</taxon>
        <taxon>Pseudomonadati</taxon>
        <taxon>Thermodesulfobacteriota</taxon>
        <taxon>Desulfobacteria</taxon>
        <taxon>Desulfatiglandales</taxon>
        <taxon>Desulfatiglandaceae</taxon>
        <taxon>Desulfatiglans</taxon>
        <taxon>environmental samples</taxon>
    </lineage>
</organism>
<evidence type="ECO:0000256" key="1">
    <source>
        <dbReference type="SAM" id="MobiDB-lite"/>
    </source>
</evidence>
<protein>
    <submittedName>
        <fullName evidence="2">Uncharacterized protein</fullName>
    </submittedName>
</protein>
<feature type="region of interest" description="Disordered" evidence="1">
    <location>
        <begin position="1"/>
        <end position="37"/>
    </location>
</feature>
<sequence length="78" mass="8618">MPHPGKAGLSSEGAAVQRGSEDTLRNRRRAGCPQPLDAGAKRLQEYSCFDQWTSRLKEVNHASHYEGNLPGAKSRRRA</sequence>